<feature type="chain" id="PRO_5039616579" description="Dockerin domain-containing protein" evidence="1">
    <location>
        <begin position="19"/>
        <end position="864"/>
    </location>
</feature>
<organism evidence="3 4">
    <name type="scientific">Ruminococcus flavefaciens 007c</name>
    <dbReference type="NCBI Taxonomy" id="1341157"/>
    <lineage>
        <taxon>Bacteria</taxon>
        <taxon>Bacillati</taxon>
        <taxon>Bacillota</taxon>
        <taxon>Clostridia</taxon>
        <taxon>Eubacteriales</taxon>
        <taxon>Oscillospiraceae</taxon>
        <taxon>Ruminococcus</taxon>
    </lineage>
</organism>
<dbReference type="InterPro" id="IPR016134">
    <property type="entry name" value="Dockerin_dom"/>
</dbReference>
<dbReference type="GO" id="GO:0000272">
    <property type="term" value="P:polysaccharide catabolic process"/>
    <property type="evidence" value="ECO:0007669"/>
    <property type="project" value="InterPro"/>
</dbReference>
<dbReference type="AlphaFoldDB" id="W7UE47"/>
<dbReference type="CDD" id="cd14256">
    <property type="entry name" value="Dockerin_I"/>
    <property type="match status" value="1"/>
</dbReference>
<accession>W7UE47</accession>
<proteinExistence type="predicted"/>
<dbReference type="Gene3D" id="2.30.30.40">
    <property type="entry name" value="SH3 Domains"/>
    <property type="match status" value="1"/>
</dbReference>
<dbReference type="PATRIC" id="fig|1341157.4.peg.2973"/>
<dbReference type="Gene3D" id="1.10.1330.10">
    <property type="entry name" value="Dockerin domain"/>
    <property type="match status" value="1"/>
</dbReference>
<name>W7UE47_RUMFL</name>
<feature type="signal peptide" evidence="1">
    <location>
        <begin position="1"/>
        <end position="18"/>
    </location>
</feature>
<evidence type="ECO:0000313" key="3">
    <source>
        <dbReference type="EMBL" id="EWM52208.1"/>
    </source>
</evidence>
<protein>
    <recommendedName>
        <fullName evidence="2">Dockerin domain-containing protein</fullName>
    </recommendedName>
</protein>
<comment type="caution">
    <text evidence="3">The sequence shown here is derived from an EMBL/GenBank/DDBJ whole genome shotgun (WGS) entry which is preliminary data.</text>
</comment>
<evidence type="ECO:0000259" key="2">
    <source>
        <dbReference type="PROSITE" id="PS51766"/>
    </source>
</evidence>
<dbReference type="InterPro" id="IPR036439">
    <property type="entry name" value="Dockerin_dom_sf"/>
</dbReference>
<feature type="domain" description="Dockerin" evidence="2">
    <location>
        <begin position="416"/>
        <end position="483"/>
    </location>
</feature>
<keyword evidence="4" id="KW-1185">Reference proteome</keyword>
<evidence type="ECO:0000313" key="4">
    <source>
        <dbReference type="Proteomes" id="UP000019365"/>
    </source>
</evidence>
<reference evidence="3 4" key="1">
    <citation type="journal article" date="2014" name="PLoS ONE">
        <title>Rumen cellulosomics: divergent fiber-degrading strategies revealed by comparative genome-wide analysis of six ruminococcal strains.</title>
        <authorList>
            <person name="Dassa B."/>
            <person name="Borovok I."/>
            <person name="Ruimy-Israeli V."/>
            <person name="Lamed R."/>
            <person name="Flint H.J."/>
            <person name="Duncan S.H."/>
            <person name="Henrissat B."/>
            <person name="Coutinho P."/>
            <person name="Morrison M."/>
            <person name="Mosoni P."/>
            <person name="Yeoman C.J."/>
            <person name="White B.A."/>
            <person name="Bayer E.A."/>
        </authorList>
    </citation>
    <scope>NUCLEOTIDE SEQUENCE [LARGE SCALE GENOMIC DNA]</scope>
    <source>
        <strain evidence="3 4">007c</strain>
    </source>
</reference>
<dbReference type="RefSeq" id="WP_242836314.1">
    <property type="nucleotide sequence ID" value="NZ_ATAX01000036.1"/>
</dbReference>
<dbReference type="Proteomes" id="UP000019365">
    <property type="component" value="Unassembled WGS sequence"/>
</dbReference>
<dbReference type="Pfam" id="PF00404">
    <property type="entry name" value="Dockerin_1"/>
    <property type="match status" value="1"/>
</dbReference>
<gene>
    <name evidence="3" type="ORF">RF007C_12720</name>
</gene>
<sequence>MKFSRLTAAILTVTTAIAPISLNRPVLLNASTVFAKETDAVAALPDWIPDDFDSAVEFRNTYGATHIDNGLICIVCPDRARKGASEDTYGFELRATEGMGQELKHGIYTYEYTETCFDVFVYQPLKQGDIVLTVADPHVQVKPSEKETGDNWEPPAIAEYTFTLDKSLNITETDIFSWLPDSKTEYNEYTKLNGEVSVKDNYLVFCTMAVAQLGDKWEPASTNKYENIKNLLSSDCTMQVPDLYDDGSVDKIYVYQAVKDGYEKISWTRTSSARPNPEEQTTYTLTADCVVLDDAQTILLPGQMRATLVDFDSGEQIILSEEQTPYIWTNISNGESSTGPILVMETNPAIVSDALGGFSDSKNFSFGLEERGLPDGYSFIDDEKRPGYYSGTILPENCMTVTRYDNGSADIIFKLKFNPTGDINNDGEFNVADVVLLQKWLLAVPDTHLANWETADFCRDNNLDIFDLVLMRKALLKSINLPVEVSVRESGGVVGAMIIYKVYCEGEKYFLSYQDLTYDQNPKHMVYKISEQEYREIMAMDYDSMIRNMNNHDGPEWSEIEFVLEVSYSDGSQKKAVSDRTPSVITKLRNLKEKYSNYVEPDEHFEYGISFYVQEDGLKLYLGPDESYSTVASIPANTRLFEKGIKKDNNEWLFTEYNGQYGWINTIGADGKPVIFFDGAAKKPVIYLYPEEETDVHVELELTEADLSTTYPRYNNGWDVTASPDGSLLNKADGTHHKYLFWDAVNCRTRFDFSEGFCVAGSDTESFLKEKLTYMGLTEDEMNEFIVYWLPLMEHNKYNLISFQGDIYTDSAKLNITPTPDSMLRIFMTYVPLEDAVDIEPQRLSTFERKGFTVVEWGGSEIKS</sequence>
<dbReference type="eggNOG" id="COG4991">
    <property type="taxonomic scope" value="Bacteria"/>
</dbReference>
<dbReference type="InterPro" id="IPR002105">
    <property type="entry name" value="Dockerin_1_rpt"/>
</dbReference>
<dbReference type="SUPFAM" id="SSF63446">
    <property type="entry name" value="Type I dockerin domain"/>
    <property type="match status" value="1"/>
</dbReference>
<evidence type="ECO:0000256" key="1">
    <source>
        <dbReference type="SAM" id="SignalP"/>
    </source>
</evidence>
<dbReference type="GO" id="GO:0004553">
    <property type="term" value="F:hydrolase activity, hydrolyzing O-glycosyl compounds"/>
    <property type="evidence" value="ECO:0007669"/>
    <property type="project" value="InterPro"/>
</dbReference>
<dbReference type="EMBL" id="ATAX01000036">
    <property type="protein sequence ID" value="EWM52208.1"/>
    <property type="molecule type" value="Genomic_DNA"/>
</dbReference>
<dbReference type="PROSITE" id="PS51766">
    <property type="entry name" value="DOCKERIN"/>
    <property type="match status" value="1"/>
</dbReference>
<keyword evidence="1" id="KW-0732">Signal</keyword>